<sequence length="307" mass="34803">MIAGMTVPAGEAVASPLRVRDLVPDFLAYASRAAHVPRQRWAQLWRTHYLAPHRDLYAALDRQGDWSGVDDLEGALERLHGREAVFAARAERLAALLPATVAGVGRAMGWPGDGEPLDCVLLVGLEQANGWADEFRGRFALFLAVERLGEPEHDELLVRHEVAHVVHDRLARIRHWPEHGVAHALLTEGLATQVTAELDPRRPDDEYLWMGATHRRWLADCRRRWPEILHRIAADVDATDLDRYAAWFLMRDSAHRGDLPRRCGYLVGLELVRLLRERHPLHEIAAWDLDRGLDEVRRGLRALRAAT</sequence>
<dbReference type="EMBL" id="JAVRFL010000046">
    <property type="protein sequence ID" value="MDT0532805.1"/>
    <property type="molecule type" value="Genomic_DNA"/>
</dbReference>
<evidence type="ECO:0000313" key="1">
    <source>
        <dbReference type="EMBL" id="MDT0532805.1"/>
    </source>
</evidence>
<evidence type="ECO:0000313" key="2">
    <source>
        <dbReference type="Proteomes" id="UP001180973"/>
    </source>
</evidence>
<dbReference type="Proteomes" id="UP001180973">
    <property type="component" value="Unassembled WGS sequence"/>
</dbReference>
<accession>A0ABU2X4W7</accession>
<comment type="caution">
    <text evidence="1">The sequence shown here is derived from an EMBL/GenBank/DDBJ whole genome shotgun (WGS) entry which is preliminary data.</text>
</comment>
<evidence type="ECO:0008006" key="3">
    <source>
        <dbReference type="Google" id="ProtNLM"/>
    </source>
</evidence>
<dbReference type="RefSeq" id="WP_311414489.1">
    <property type="nucleotide sequence ID" value="NZ_JAVRFL010000046.1"/>
</dbReference>
<protein>
    <recommendedName>
        <fullName evidence="3">DUF2268 domain-containing protein</fullName>
    </recommendedName>
</protein>
<gene>
    <name evidence="1" type="ORF">RM555_27795</name>
</gene>
<name>A0ABU2X4W7_9ACTN</name>
<reference evidence="1" key="1">
    <citation type="submission" date="2023-09" db="EMBL/GenBank/DDBJ databases">
        <title>30 novel species of actinomycetes from the DSMZ collection.</title>
        <authorList>
            <person name="Nouioui I."/>
        </authorList>
    </citation>
    <scope>NUCLEOTIDE SEQUENCE</scope>
    <source>
        <strain evidence="1">DSM 115977</strain>
    </source>
</reference>
<proteinExistence type="predicted"/>
<keyword evidence="2" id="KW-1185">Reference proteome</keyword>
<organism evidence="1 2">
    <name type="scientific">Micromonospora reichwaldensis</name>
    <dbReference type="NCBI Taxonomy" id="3075516"/>
    <lineage>
        <taxon>Bacteria</taxon>
        <taxon>Bacillati</taxon>
        <taxon>Actinomycetota</taxon>
        <taxon>Actinomycetes</taxon>
        <taxon>Micromonosporales</taxon>
        <taxon>Micromonosporaceae</taxon>
        <taxon>Micromonospora</taxon>
    </lineage>
</organism>